<proteinExistence type="predicted"/>
<gene>
    <name evidence="1" type="ordered locus">Rvan_1085</name>
</gene>
<dbReference type="RefSeq" id="WP_013418761.1">
    <property type="nucleotide sequence ID" value="NC_014664.1"/>
</dbReference>
<organism evidence="1 2">
    <name type="scientific">Rhodomicrobium vannielii (strain ATCC 17100 / DSM 162 / LMG 4299 / NCIMB 10020 / ATH 3.1.1)</name>
    <dbReference type="NCBI Taxonomy" id="648757"/>
    <lineage>
        <taxon>Bacteria</taxon>
        <taxon>Pseudomonadati</taxon>
        <taxon>Pseudomonadota</taxon>
        <taxon>Alphaproteobacteria</taxon>
        <taxon>Hyphomicrobiales</taxon>
        <taxon>Hyphomicrobiaceae</taxon>
        <taxon>Rhodomicrobium</taxon>
    </lineage>
</organism>
<protein>
    <submittedName>
        <fullName evidence="1">Uncharacterized protein</fullName>
    </submittedName>
</protein>
<evidence type="ECO:0000313" key="1">
    <source>
        <dbReference type="EMBL" id="ADP70357.1"/>
    </source>
</evidence>
<dbReference type="KEGG" id="rva:Rvan_1085"/>
<keyword evidence="2" id="KW-1185">Reference proteome</keyword>
<reference evidence="2" key="1">
    <citation type="journal article" date="2011" name="J. Bacteriol.">
        <title>Genome sequences of eight morphologically diverse alphaproteobacteria.</title>
        <authorList>
            <consortium name="US DOE Joint Genome Institute"/>
            <person name="Brown P.J."/>
            <person name="Kysela D.T."/>
            <person name="Buechlein A."/>
            <person name="Hemmerich C."/>
            <person name="Brun Y.V."/>
        </authorList>
    </citation>
    <scope>NUCLEOTIDE SEQUENCE [LARGE SCALE GENOMIC DNA]</scope>
    <source>
        <strain evidence="2">ATCC 17100 / ATH 3.1.1 / DSM 162 / LMG 4299</strain>
    </source>
</reference>
<name>E3I3L0_RHOVT</name>
<dbReference type="EMBL" id="CP002292">
    <property type="protein sequence ID" value="ADP70357.1"/>
    <property type="molecule type" value="Genomic_DNA"/>
</dbReference>
<dbReference type="HOGENOM" id="CLU_2438854_0_0_5"/>
<evidence type="ECO:0000313" key="2">
    <source>
        <dbReference type="Proteomes" id="UP000001399"/>
    </source>
</evidence>
<dbReference type="Proteomes" id="UP000001399">
    <property type="component" value="Chromosome"/>
</dbReference>
<sequence length="91" mass="10212">MARKPSKAAIAAAALKEARSFIAARDRARTRAEAPGGGDPFFRNYEIAQGHLARLKDLVGEKRARDLIRAEEQKGFRYVFEESKTPPARKR</sequence>
<dbReference type="AlphaFoldDB" id="E3I3L0"/>
<accession>E3I3L0</accession>